<evidence type="ECO:0000256" key="3">
    <source>
        <dbReference type="ARBA" id="ARBA00022519"/>
    </source>
</evidence>
<evidence type="ECO:0000256" key="6">
    <source>
        <dbReference type="ARBA" id="ARBA00023136"/>
    </source>
</evidence>
<comment type="caution">
    <text evidence="9">The sequence shown here is derived from an EMBL/GenBank/DDBJ whole genome shotgun (WGS) entry which is preliminary data.</text>
</comment>
<evidence type="ECO:0000256" key="4">
    <source>
        <dbReference type="ARBA" id="ARBA00022692"/>
    </source>
</evidence>
<evidence type="ECO:0000256" key="1">
    <source>
        <dbReference type="ARBA" id="ARBA00004429"/>
    </source>
</evidence>
<dbReference type="Pfam" id="PF06808">
    <property type="entry name" value="DctM"/>
    <property type="match status" value="1"/>
</dbReference>
<proteinExistence type="predicted"/>
<organism evidence="9">
    <name type="scientific">bioreactor metagenome</name>
    <dbReference type="NCBI Taxonomy" id="1076179"/>
    <lineage>
        <taxon>unclassified sequences</taxon>
        <taxon>metagenomes</taxon>
        <taxon>ecological metagenomes</taxon>
    </lineage>
</organism>
<sequence>MTIWLPLLTLICSLIIGIPIYICMMVAGGVYFFINPSVGTFVIPQLINAGIMKFSLLAVPFFILSGVCMNTTGITKRLMNFCETLVGHLSGGLAHVNILLSTLMGGLSGSNIADAAMEAKMIVPEMEERGFSKAYSSVITACSALITPIIPPGVGMILYAFIADVSVGKMFMAGFLPGILMCLEQMALNSFISKRRGYTPIREKRASIKEIVKTGRTSILALFFPVIIIVGIRFGVFTATEAGAIAVVYAVVLGLIFYHEAKVIDIFSALNDTALTACTSIMIFGSANVFAWYVTNEKISDYIAVIILNNVGSPYMFMFLFILVCIFLGLFLDGTTIMIILIPLLLPAAQSMNIDLIYFGIIFLLCSAVGNITPPVGVVMYAVCDITKTKVKDFTIEALPFYVVMMLNILILAALPGLVMYLPNLFK</sequence>
<evidence type="ECO:0000256" key="2">
    <source>
        <dbReference type="ARBA" id="ARBA00022475"/>
    </source>
</evidence>
<feature type="transmembrane region" description="Helical" evidence="7">
    <location>
        <begin position="174"/>
        <end position="193"/>
    </location>
</feature>
<comment type="subcellular location">
    <subcellularLocation>
        <location evidence="1">Cell inner membrane</location>
        <topology evidence="1">Multi-pass membrane protein</topology>
    </subcellularLocation>
</comment>
<dbReference type="EMBL" id="VSSQ01001276">
    <property type="protein sequence ID" value="MPM06890.1"/>
    <property type="molecule type" value="Genomic_DNA"/>
</dbReference>
<gene>
    <name evidence="9" type="primary">siaT_12</name>
    <name evidence="9" type="ORF">SDC9_53193</name>
</gene>
<accession>A0A644WSQ4</accession>
<feature type="transmembrane region" description="Helical" evidence="7">
    <location>
        <begin position="356"/>
        <end position="381"/>
    </location>
</feature>
<name>A0A644WSQ4_9ZZZZ</name>
<feature type="transmembrane region" description="Helical" evidence="7">
    <location>
        <begin position="7"/>
        <end position="34"/>
    </location>
</feature>
<evidence type="ECO:0000256" key="5">
    <source>
        <dbReference type="ARBA" id="ARBA00022989"/>
    </source>
</evidence>
<feature type="transmembrane region" description="Helical" evidence="7">
    <location>
        <begin position="315"/>
        <end position="344"/>
    </location>
</feature>
<feature type="transmembrane region" description="Helical" evidence="7">
    <location>
        <begin position="138"/>
        <end position="162"/>
    </location>
</feature>
<feature type="transmembrane region" description="Helical" evidence="7">
    <location>
        <begin position="214"/>
        <end position="236"/>
    </location>
</feature>
<reference evidence="9" key="1">
    <citation type="submission" date="2019-08" db="EMBL/GenBank/DDBJ databases">
        <authorList>
            <person name="Kucharzyk K."/>
            <person name="Murdoch R.W."/>
            <person name="Higgins S."/>
            <person name="Loffler F."/>
        </authorList>
    </citation>
    <scope>NUCLEOTIDE SEQUENCE</scope>
</reference>
<evidence type="ECO:0000313" key="9">
    <source>
        <dbReference type="EMBL" id="MPM06890.1"/>
    </source>
</evidence>
<keyword evidence="3" id="KW-0997">Cell inner membrane</keyword>
<dbReference type="PIRSF" id="PIRSF006066">
    <property type="entry name" value="HI0050"/>
    <property type="match status" value="1"/>
</dbReference>
<dbReference type="NCBIfam" id="TIGR00786">
    <property type="entry name" value="dctM"/>
    <property type="match status" value="1"/>
</dbReference>
<keyword evidence="4 7" id="KW-0812">Transmembrane</keyword>
<evidence type="ECO:0000259" key="8">
    <source>
        <dbReference type="Pfam" id="PF06808"/>
    </source>
</evidence>
<protein>
    <submittedName>
        <fullName evidence="9">Sialic acid TRAP transporter permease protein SiaT</fullName>
    </submittedName>
</protein>
<keyword evidence="5 7" id="KW-1133">Transmembrane helix</keyword>
<dbReference type="PANTHER" id="PTHR33362:SF4">
    <property type="entry name" value="2,3-DIKETO-L-GULONATE TRAP TRANSPORTER LARGE PERMEASE PROTEIN YIAN"/>
    <property type="match status" value="1"/>
</dbReference>
<dbReference type="PANTHER" id="PTHR33362">
    <property type="entry name" value="SIALIC ACID TRAP TRANSPORTER PERMEASE PROTEIN SIAT-RELATED"/>
    <property type="match status" value="1"/>
</dbReference>
<dbReference type="GO" id="GO:0022857">
    <property type="term" value="F:transmembrane transporter activity"/>
    <property type="evidence" value="ECO:0007669"/>
    <property type="project" value="TreeGrafter"/>
</dbReference>
<dbReference type="GO" id="GO:0005886">
    <property type="term" value="C:plasma membrane"/>
    <property type="evidence" value="ECO:0007669"/>
    <property type="project" value="UniProtKB-SubCell"/>
</dbReference>
<feature type="transmembrane region" description="Helical" evidence="7">
    <location>
        <begin position="46"/>
        <end position="69"/>
    </location>
</feature>
<feature type="transmembrane region" description="Helical" evidence="7">
    <location>
        <begin position="401"/>
        <end position="422"/>
    </location>
</feature>
<evidence type="ECO:0000256" key="7">
    <source>
        <dbReference type="SAM" id="Phobius"/>
    </source>
</evidence>
<dbReference type="InterPro" id="IPR010656">
    <property type="entry name" value="DctM"/>
</dbReference>
<feature type="transmembrane region" description="Helical" evidence="7">
    <location>
        <begin position="242"/>
        <end position="261"/>
    </location>
</feature>
<keyword evidence="2" id="KW-1003">Cell membrane</keyword>
<dbReference type="InterPro" id="IPR004681">
    <property type="entry name" value="TRAP_DctM"/>
</dbReference>
<keyword evidence="6 7" id="KW-0472">Membrane</keyword>
<feature type="transmembrane region" description="Helical" evidence="7">
    <location>
        <begin position="273"/>
        <end position="295"/>
    </location>
</feature>
<dbReference type="AlphaFoldDB" id="A0A644WSQ4"/>
<feature type="domain" description="TRAP C4-dicarboxylate transport system permease DctM subunit" evidence="8">
    <location>
        <begin position="8"/>
        <end position="417"/>
    </location>
</feature>